<dbReference type="PANTHER" id="PTHR42034">
    <property type="entry name" value="CHROMOSOME 7, WHOLE GENOME SHOTGUN SEQUENCE-RELATED"/>
    <property type="match status" value="1"/>
</dbReference>
<keyword evidence="2" id="KW-1185">Reference proteome</keyword>
<dbReference type="PANTHER" id="PTHR42034:SF1">
    <property type="entry name" value="CONDENSATION DOMAIN-CONTAINING PROTEIN"/>
    <property type="match status" value="1"/>
</dbReference>
<organism evidence="1 2">
    <name type="scientific">Colletotrichum musicola</name>
    <dbReference type="NCBI Taxonomy" id="2175873"/>
    <lineage>
        <taxon>Eukaryota</taxon>
        <taxon>Fungi</taxon>
        <taxon>Dikarya</taxon>
        <taxon>Ascomycota</taxon>
        <taxon>Pezizomycotina</taxon>
        <taxon>Sordariomycetes</taxon>
        <taxon>Hypocreomycetidae</taxon>
        <taxon>Glomerellales</taxon>
        <taxon>Glomerellaceae</taxon>
        <taxon>Colletotrichum</taxon>
        <taxon>Colletotrichum orchidearum species complex</taxon>
    </lineage>
</organism>
<evidence type="ECO:0000313" key="1">
    <source>
        <dbReference type="EMBL" id="KAF6839313.1"/>
    </source>
</evidence>
<dbReference type="AlphaFoldDB" id="A0A8H6NND9"/>
<dbReference type="InterPro" id="IPR023213">
    <property type="entry name" value="CAT-like_dom_sf"/>
</dbReference>
<dbReference type="Gene3D" id="3.30.559.10">
    <property type="entry name" value="Chloramphenicol acetyltransferase-like domain"/>
    <property type="match status" value="1"/>
</dbReference>
<comment type="caution">
    <text evidence="1">The sequence shown here is derived from an EMBL/GenBank/DDBJ whole genome shotgun (WGS) entry which is preliminary data.</text>
</comment>
<dbReference type="Gene3D" id="3.30.559.30">
    <property type="entry name" value="Nonribosomal peptide synthetase, condensation domain"/>
    <property type="match status" value="1"/>
</dbReference>
<gene>
    <name evidence="1" type="ORF">CMUS01_04299</name>
</gene>
<protein>
    <submittedName>
        <fullName evidence="1">Cytochrome p450</fullName>
    </submittedName>
</protein>
<dbReference type="EMBL" id="WIGM01000115">
    <property type="protein sequence ID" value="KAF6839313.1"/>
    <property type="molecule type" value="Genomic_DNA"/>
</dbReference>
<dbReference type="Proteomes" id="UP000639643">
    <property type="component" value="Unassembled WGS sequence"/>
</dbReference>
<accession>A0A8H6NND9</accession>
<dbReference type="OrthoDB" id="2548233at2759"/>
<sequence length="451" mass="50076">MTSQTSSDSWDSHPCGWKPTSSGRYVREQDTREKLVLRQVRGVAGHINYHMVFSVRLRYSMACSDAESRVRAAWISLRCAQPSIAAVAEDNLMTFSAICPEDVDAWVSNTFFVHETTDSALSLSSEFQPVAKMQLHFLPRSKELILCASHEHADGHGMIMLLDTICENIAFPSLPVFEDQAERLSPPLDIAARIGAASPRIWDQTAKLMKEWGMRAARPLHINADRQGPSVGNVSTSRLVFSDKDSSAIFRWAKARGLSVNDAMNGAVVMATKQHGNMEGNWLGGVMMDARNQIPAPYDVRKHAATIFFVACPAFVENPQSVVDAATQIQKQRVAFQQDPEALQILQPMLKMATASNSKIESKIRTAASQSQVEYSGLGSLSGFLEQAHGSIEIVDFWLTLGHCNNSVGVYCYTYRGKLNFSFSYNPGFHSERNVESFIRILKTLVEELYA</sequence>
<dbReference type="SUPFAM" id="SSF52777">
    <property type="entry name" value="CoA-dependent acyltransferases"/>
    <property type="match status" value="1"/>
</dbReference>
<evidence type="ECO:0000313" key="2">
    <source>
        <dbReference type="Proteomes" id="UP000639643"/>
    </source>
</evidence>
<reference evidence="1" key="1">
    <citation type="journal article" date="2020" name="Phytopathology">
        <title>Genome Sequence Resources of Colletotrichum truncatum, C. plurivorum, C. musicola, and C. sojae: Four Species Pathogenic to Soybean (Glycine max).</title>
        <authorList>
            <person name="Rogerio F."/>
            <person name="Boufleur T.R."/>
            <person name="Ciampi-Guillardi M."/>
            <person name="Sukno S.A."/>
            <person name="Thon M.R."/>
            <person name="Massola Junior N.S."/>
            <person name="Baroncelli R."/>
        </authorList>
    </citation>
    <scope>NUCLEOTIDE SEQUENCE</scope>
    <source>
        <strain evidence="1">LFN0074</strain>
    </source>
</reference>
<proteinExistence type="predicted"/>
<name>A0A8H6NND9_9PEZI</name>